<dbReference type="Proteomes" id="UP000240535">
    <property type="component" value="Unassembled WGS sequence"/>
</dbReference>
<keyword evidence="2" id="KW-1185">Reference proteome</keyword>
<organism evidence="1 2">
    <name type="scientific">Campylobacter blaseri</name>
    <dbReference type="NCBI Taxonomy" id="2042961"/>
    <lineage>
        <taxon>Bacteria</taxon>
        <taxon>Pseudomonadati</taxon>
        <taxon>Campylobacterota</taxon>
        <taxon>Epsilonproteobacteria</taxon>
        <taxon>Campylobacterales</taxon>
        <taxon>Campylobacteraceae</taxon>
        <taxon>Campylobacter</taxon>
    </lineage>
</organism>
<name>A0A2P8QZ03_9BACT</name>
<dbReference type="EMBL" id="PDHH01000007">
    <property type="protein sequence ID" value="PSM51467.1"/>
    <property type="molecule type" value="Genomic_DNA"/>
</dbReference>
<accession>A0A2P8QZ03</accession>
<dbReference type="AlphaFoldDB" id="A0A2P8QZ03"/>
<reference evidence="2" key="1">
    <citation type="submission" date="2017-10" db="EMBL/GenBank/DDBJ databases">
        <title>Campylobacter species from seals.</title>
        <authorList>
            <person name="Gilbert M.J."/>
            <person name="Zomer A.L."/>
            <person name="Timmerman A.J."/>
            <person name="Duim B."/>
            <person name="Wagenaar J.A."/>
        </authorList>
    </citation>
    <scope>NUCLEOTIDE SEQUENCE [LARGE SCALE GENOMIC DNA]</scope>
    <source>
        <strain evidence="2">17S00004-5</strain>
    </source>
</reference>
<evidence type="ECO:0000313" key="2">
    <source>
        <dbReference type="Proteomes" id="UP000240535"/>
    </source>
</evidence>
<dbReference type="RefSeq" id="WP_106872407.1">
    <property type="nucleotide sequence ID" value="NZ_CP053841.1"/>
</dbReference>
<evidence type="ECO:0000313" key="1">
    <source>
        <dbReference type="EMBL" id="PSM51467.1"/>
    </source>
</evidence>
<protein>
    <submittedName>
        <fullName evidence="1">Uncharacterized protein</fullName>
    </submittedName>
</protein>
<gene>
    <name evidence="1" type="ORF">CQ405_07825</name>
</gene>
<sequence>MNITPEIFINLLKHCSLVHHIKGRLRVRVSSTIKDEIKNLGIDTNDFKDLNFNDIINNIKGINNVKFNKLVGSLVIEYDNSIFPKEMWDDALIGKNIDNLLKAINKTIEDIK</sequence>
<comment type="caution">
    <text evidence="1">The sequence shown here is derived from an EMBL/GenBank/DDBJ whole genome shotgun (WGS) entry which is preliminary data.</text>
</comment>
<dbReference type="OrthoDB" id="5357650at2"/>
<proteinExistence type="predicted"/>